<evidence type="ECO:0000256" key="5">
    <source>
        <dbReference type="SAM" id="MobiDB-lite"/>
    </source>
</evidence>
<dbReference type="PROSITE" id="PS51352">
    <property type="entry name" value="THIOREDOXIN_2"/>
    <property type="match status" value="1"/>
</dbReference>
<dbReference type="Pfam" id="PF00255">
    <property type="entry name" value="GSHPx"/>
    <property type="match status" value="1"/>
</dbReference>
<dbReference type="GO" id="GO:0004601">
    <property type="term" value="F:peroxidase activity"/>
    <property type="evidence" value="ECO:0007669"/>
    <property type="project" value="UniProtKB-KW"/>
</dbReference>
<dbReference type="EMBL" id="JPKZ01000843">
    <property type="protein sequence ID" value="KHN85229.1"/>
    <property type="molecule type" value="Genomic_DNA"/>
</dbReference>
<evidence type="ECO:0000256" key="2">
    <source>
        <dbReference type="ARBA" id="ARBA00022559"/>
    </source>
</evidence>
<feature type="domain" description="Thioredoxin" evidence="6">
    <location>
        <begin position="298"/>
        <end position="458"/>
    </location>
</feature>
<sequence>MPRPKKIQKLACEGPNETNKRKQAVSTNQTESPKKARKGAQPVAELGSAGRASQEQERKITEAADVVPRSKTEKGVKTAEAAGAKMGDQELAVSEGKRKKGAGKAALKEPAVMQQEAEENAKMPAALAKENSQETTGPEEHAPVKESEGAKVAEKRVTKGRKAAGRKKQADGEAIPPKQQVVGASQVGQRGTKKTGKGKKVNEDVAVQEVEVPMKEEKVLIPFGVREEEINPNKNPEEQQKVTRARRKNPKKGGKDSGANEEPNETAEAPAANESKAKKAAKTTTAKTQAKASSSEGQQPSSTIYDFTVKDADGNEICLAKYKGRPVLIVNVASRCGHTKKNYTQLKELYDKYQQRGLCIAAFPCNQFGGQEPGAAADVKKQIAEKYGFEPDFYDKITVNGNNAEPLYKFLKKEQGNNEPIKWNFAKFLIDDHGFVVKRYLPKTQPKDLVEDIETLLAGGKL</sequence>
<feature type="compositionally biased region" description="Basic and acidic residues" evidence="5">
    <location>
        <begin position="212"/>
        <end position="241"/>
    </location>
</feature>
<protein>
    <recommendedName>
        <fullName evidence="4">Glutathione peroxidase</fullName>
    </recommendedName>
</protein>
<dbReference type="STRING" id="6265.A0A0B2VUZ1"/>
<gene>
    <name evidence="7" type="ORF">Tcan_04153</name>
</gene>
<feature type="region of interest" description="Disordered" evidence="5">
    <location>
        <begin position="1"/>
        <end position="301"/>
    </location>
</feature>
<accession>A0A0B2VUZ1</accession>
<keyword evidence="2 4" id="KW-0575">Peroxidase</keyword>
<dbReference type="CDD" id="cd00340">
    <property type="entry name" value="GSH_Peroxidase"/>
    <property type="match status" value="1"/>
</dbReference>
<dbReference type="PROSITE" id="PS51355">
    <property type="entry name" value="GLUTATHIONE_PEROXID_3"/>
    <property type="match status" value="1"/>
</dbReference>
<dbReference type="FunFam" id="3.40.30.10:FF:000025">
    <property type="entry name" value="Glutathione peroxidase"/>
    <property type="match status" value="1"/>
</dbReference>
<evidence type="ECO:0000256" key="1">
    <source>
        <dbReference type="ARBA" id="ARBA00006926"/>
    </source>
</evidence>
<dbReference type="InterPro" id="IPR036249">
    <property type="entry name" value="Thioredoxin-like_sf"/>
</dbReference>
<feature type="compositionally biased region" description="Basic and acidic residues" evidence="5">
    <location>
        <begin position="138"/>
        <end position="157"/>
    </location>
</feature>
<dbReference type="SUPFAM" id="SSF52833">
    <property type="entry name" value="Thioredoxin-like"/>
    <property type="match status" value="1"/>
</dbReference>
<dbReference type="PANTHER" id="PTHR11592:SF134">
    <property type="entry name" value="PHOSPHOLIPID HYDROPEROXIDE GLUTATHIONE PEROXIDASE"/>
    <property type="match status" value="1"/>
</dbReference>
<dbReference type="InterPro" id="IPR013766">
    <property type="entry name" value="Thioredoxin_domain"/>
</dbReference>
<dbReference type="PANTHER" id="PTHR11592">
    <property type="entry name" value="GLUTATHIONE PEROXIDASE"/>
    <property type="match status" value="1"/>
</dbReference>
<keyword evidence="8" id="KW-1185">Reference proteome</keyword>
<name>A0A0B2VUZ1_TOXCA</name>
<dbReference type="OrthoDB" id="446890at2759"/>
<proteinExistence type="inferred from homology"/>
<feature type="compositionally biased region" description="Basic residues" evidence="5">
    <location>
        <begin position="158"/>
        <end position="167"/>
    </location>
</feature>
<dbReference type="PRINTS" id="PR01011">
    <property type="entry name" value="GLUTPROXDASE"/>
</dbReference>
<feature type="compositionally biased region" description="Basic residues" evidence="5">
    <location>
        <begin position="243"/>
        <end position="252"/>
    </location>
</feature>
<evidence type="ECO:0000259" key="6">
    <source>
        <dbReference type="PROSITE" id="PS51352"/>
    </source>
</evidence>
<dbReference type="GO" id="GO:0006979">
    <property type="term" value="P:response to oxidative stress"/>
    <property type="evidence" value="ECO:0007669"/>
    <property type="project" value="InterPro"/>
</dbReference>
<comment type="similarity">
    <text evidence="1 4">Belongs to the glutathione peroxidase family.</text>
</comment>
<evidence type="ECO:0000256" key="4">
    <source>
        <dbReference type="RuleBase" id="RU000499"/>
    </source>
</evidence>
<dbReference type="Gene3D" id="3.40.30.10">
    <property type="entry name" value="Glutaredoxin"/>
    <property type="match status" value="1"/>
</dbReference>
<dbReference type="PROSITE" id="PS00460">
    <property type="entry name" value="GLUTATHIONE_PEROXID_1"/>
    <property type="match status" value="1"/>
</dbReference>
<dbReference type="Proteomes" id="UP000031036">
    <property type="component" value="Unassembled WGS sequence"/>
</dbReference>
<dbReference type="InterPro" id="IPR029759">
    <property type="entry name" value="GPX_AS"/>
</dbReference>
<feature type="compositionally biased region" description="Low complexity" evidence="5">
    <location>
        <begin position="282"/>
        <end position="296"/>
    </location>
</feature>
<feature type="compositionally biased region" description="Basic and acidic residues" evidence="5">
    <location>
        <begin position="54"/>
        <end position="77"/>
    </location>
</feature>
<evidence type="ECO:0000256" key="3">
    <source>
        <dbReference type="ARBA" id="ARBA00023002"/>
    </source>
</evidence>
<dbReference type="InterPro" id="IPR000889">
    <property type="entry name" value="Glutathione_peroxidase"/>
</dbReference>
<evidence type="ECO:0000313" key="8">
    <source>
        <dbReference type="Proteomes" id="UP000031036"/>
    </source>
</evidence>
<organism evidence="7 8">
    <name type="scientific">Toxocara canis</name>
    <name type="common">Canine roundworm</name>
    <dbReference type="NCBI Taxonomy" id="6265"/>
    <lineage>
        <taxon>Eukaryota</taxon>
        <taxon>Metazoa</taxon>
        <taxon>Ecdysozoa</taxon>
        <taxon>Nematoda</taxon>
        <taxon>Chromadorea</taxon>
        <taxon>Rhabditida</taxon>
        <taxon>Spirurina</taxon>
        <taxon>Ascaridomorpha</taxon>
        <taxon>Ascaridoidea</taxon>
        <taxon>Toxocaridae</taxon>
        <taxon>Toxocara</taxon>
    </lineage>
</organism>
<dbReference type="AlphaFoldDB" id="A0A0B2VUZ1"/>
<evidence type="ECO:0000313" key="7">
    <source>
        <dbReference type="EMBL" id="KHN85229.1"/>
    </source>
</evidence>
<keyword evidence="3 4" id="KW-0560">Oxidoreductase</keyword>
<reference evidence="7 8" key="1">
    <citation type="submission" date="2014-11" db="EMBL/GenBank/DDBJ databases">
        <title>Genetic blueprint of the zoonotic pathogen Toxocara canis.</title>
        <authorList>
            <person name="Zhu X.-Q."/>
            <person name="Korhonen P.K."/>
            <person name="Cai H."/>
            <person name="Young N.D."/>
            <person name="Nejsum P."/>
            <person name="von Samson-Himmelstjerna G."/>
            <person name="Boag P.R."/>
            <person name="Tan P."/>
            <person name="Li Q."/>
            <person name="Min J."/>
            <person name="Yang Y."/>
            <person name="Wang X."/>
            <person name="Fang X."/>
            <person name="Hall R.S."/>
            <person name="Hofmann A."/>
            <person name="Sternberg P.W."/>
            <person name="Jex A.R."/>
            <person name="Gasser R.B."/>
        </authorList>
    </citation>
    <scope>NUCLEOTIDE SEQUENCE [LARGE SCALE GENOMIC DNA]</scope>
    <source>
        <strain evidence="7">PN_DK_2014</strain>
    </source>
</reference>
<comment type="caution">
    <text evidence="7">The sequence shown here is derived from an EMBL/GenBank/DDBJ whole genome shotgun (WGS) entry which is preliminary data.</text>
</comment>